<evidence type="ECO:0000256" key="2">
    <source>
        <dbReference type="ARBA" id="ARBA00009679"/>
    </source>
</evidence>
<keyword evidence="7" id="KW-0539">Nucleus</keyword>
<evidence type="ECO:0000256" key="4">
    <source>
        <dbReference type="ARBA" id="ARBA00022723"/>
    </source>
</evidence>
<accession>A0A9P4YZ76</accession>
<keyword evidence="3" id="KW-0235">DNA replication</keyword>
<dbReference type="GeneID" id="55971257"/>
<feature type="region of interest" description="Disordered" evidence="8">
    <location>
        <begin position="396"/>
        <end position="434"/>
    </location>
</feature>
<feature type="compositionally biased region" description="Polar residues" evidence="8">
    <location>
        <begin position="562"/>
        <end position="576"/>
    </location>
</feature>
<feature type="compositionally biased region" description="Polar residues" evidence="8">
    <location>
        <begin position="176"/>
        <end position="185"/>
    </location>
</feature>
<evidence type="ECO:0000256" key="3">
    <source>
        <dbReference type="ARBA" id="ARBA00022705"/>
    </source>
</evidence>
<evidence type="ECO:0000259" key="10">
    <source>
        <dbReference type="Pfam" id="PF22379"/>
    </source>
</evidence>
<evidence type="ECO:0000256" key="7">
    <source>
        <dbReference type="ARBA" id="ARBA00023242"/>
    </source>
</evidence>
<reference evidence="11" key="1">
    <citation type="submission" date="2020-03" db="EMBL/GenBank/DDBJ databases">
        <title>Site-based positive gene gene selection in Geosmithia morbida across the United States reveals a broad range of putative effectors and factors for local host and environmental adapation.</title>
        <authorList>
            <person name="Onufrak A."/>
            <person name="Murdoch R.W."/>
            <person name="Gazis R."/>
            <person name="Huff M."/>
            <person name="Staton M."/>
            <person name="Klingeman W."/>
            <person name="Hadziabdic D."/>
        </authorList>
    </citation>
    <scope>NUCLEOTIDE SEQUENCE</scope>
    <source>
        <strain evidence="11">1262</strain>
    </source>
</reference>
<protein>
    <submittedName>
        <fullName evidence="11">Minichromosome maintenance protein 10</fullName>
    </submittedName>
</protein>
<comment type="similarity">
    <text evidence="2">Belongs to the MCM10 family.</text>
</comment>
<feature type="compositionally biased region" description="Basic and acidic residues" evidence="8">
    <location>
        <begin position="186"/>
        <end position="196"/>
    </location>
</feature>
<evidence type="ECO:0000256" key="1">
    <source>
        <dbReference type="ARBA" id="ARBA00004123"/>
    </source>
</evidence>
<feature type="compositionally biased region" description="Basic and acidic residues" evidence="8">
    <location>
        <begin position="583"/>
        <end position="600"/>
    </location>
</feature>
<dbReference type="InterPro" id="IPR055065">
    <property type="entry name" value="OB_MCM10"/>
</dbReference>
<proteinExistence type="inferred from homology"/>
<dbReference type="AlphaFoldDB" id="A0A9P4YZ76"/>
<dbReference type="Proteomes" id="UP000749293">
    <property type="component" value="Unassembled WGS sequence"/>
</dbReference>
<keyword evidence="12" id="KW-1185">Reference proteome</keyword>
<dbReference type="GO" id="GO:0006270">
    <property type="term" value="P:DNA replication initiation"/>
    <property type="evidence" value="ECO:0007669"/>
    <property type="project" value="InterPro"/>
</dbReference>
<dbReference type="Pfam" id="PF22379">
    <property type="entry name" value="OB_MCM10"/>
    <property type="match status" value="1"/>
</dbReference>
<dbReference type="GO" id="GO:0003688">
    <property type="term" value="F:DNA replication origin binding"/>
    <property type="evidence" value="ECO:0007669"/>
    <property type="project" value="TreeGrafter"/>
</dbReference>
<dbReference type="InterPro" id="IPR040184">
    <property type="entry name" value="Mcm10"/>
</dbReference>
<feature type="region of interest" description="Disordered" evidence="8">
    <location>
        <begin position="1"/>
        <end position="116"/>
    </location>
</feature>
<dbReference type="EMBL" id="JAANYQ010000004">
    <property type="protein sequence ID" value="KAF4124363.1"/>
    <property type="molecule type" value="Genomic_DNA"/>
</dbReference>
<comment type="subcellular location">
    <subcellularLocation>
        <location evidence="1">Nucleus</location>
    </subcellularLocation>
</comment>
<feature type="compositionally biased region" description="Basic and acidic residues" evidence="8">
    <location>
        <begin position="412"/>
        <end position="434"/>
    </location>
</feature>
<dbReference type="GO" id="GO:0008270">
    <property type="term" value="F:zinc ion binding"/>
    <property type="evidence" value="ECO:0007669"/>
    <property type="project" value="UniProtKB-KW"/>
</dbReference>
<dbReference type="GO" id="GO:0043596">
    <property type="term" value="C:nuclear replication fork"/>
    <property type="evidence" value="ECO:0007669"/>
    <property type="project" value="TreeGrafter"/>
</dbReference>
<dbReference type="Pfam" id="PF09329">
    <property type="entry name" value="zf-primase"/>
    <property type="match status" value="1"/>
</dbReference>
<evidence type="ECO:0000313" key="12">
    <source>
        <dbReference type="Proteomes" id="UP000749293"/>
    </source>
</evidence>
<dbReference type="PANTHER" id="PTHR13454:SF11">
    <property type="entry name" value="PROTEIN MCM10 HOMOLOG"/>
    <property type="match status" value="1"/>
</dbReference>
<keyword evidence="4" id="KW-0479">Metal-binding</keyword>
<feature type="compositionally biased region" description="Basic and acidic residues" evidence="8">
    <location>
        <begin position="21"/>
        <end position="39"/>
    </location>
</feature>
<organism evidence="11 12">
    <name type="scientific">Geosmithia morbida</name>
    <dbReference type="NCBI Taxonomy" id="1094350"/>
    <lineage>
        <taxon>Eukaryota</taxon>
        <taxon>Fungi</taxon>
        <taxon>Dikarya</taxon>
        <taxon>Ascomycota</taxon>
        <taxon>Pezizomycotina</taxon>
        <taxon>Sordariomycetes</taxon>
        <taxon>Hypocreomycetidae</taxon>
        <taxon>Hypocreales</taxon>
        <taxon>Bionectriaceae</taxon>
        <taxon>Geosmithia</taxon>
    </lineage>
</organism>
<keyword evidence="6" id="KW-0862">Zinc</keyword>
<evidence type="ECO:0000313" key="11">
    <source>
        <dbReference type="EMBL" id="KAF4124363.1"/>
    </source>
</evidence>
<feature type="compositionally biased region" description="Basic and acidic residues" evidence="8">
    <location>
        <begin position="616"/>
        <end position="625"/>
    </location>
</feature>
<feature type="region of interest" description="Disordered" evidence="8">
    <location>
        <begin position="555"/>
        <end position="634"/>
    </location>
</feature>
<dbReference type="PANTHER" id="PTHR13454">
    <property type="entry name" value="PROTEIN MCM10 HOMOLOG"/>
    <property type="match status" value="1"/>
</dbReference>
<name>A0A9P4YZ76_9HYPO</name>
<feature type="domain" description="MCM10 OB-fold" evidence="10">
    <location>
        <begin position="202"/>
        <end position="339"/>
    </location>
</feature>
<dbReference type="InterPro" id="IPR015408">
    <property type="entry name" value="Znf_Mcm10/DnaG"/>
</dbReference>
<evidence type="ECO:0000256" key="5">
    <source>
        <dbReference type="ARBA" id="ARBA00022771"/>
    </source>
</evidence>
<feature type="domain" description="Zinc finger Mcm10/DnaG-type" evidence="9">
    <location>
        <begin position="349"/>
        <end position="394"/>
    </location>
</feature>
<dbReference type="OrthoDB" id="273123at2759"/>
<feature type="compositionally biased region" description="Basic and acidic residues" evidence="8">
    <location>
        <begin position="96"/>
        <end position="114"/>
    </location>
</feature>
<sequence length="648" mass="71879">MSSGSGSGIQVPASPIKKARERQDDGSHFLGGRDDDFGRGSRAANPFSFRGTTDLLSSRSNGNRFSQRGSSATRQPVDQQPAVKGPSFSERLTSTRIEEAGSCERRRRVTESRSKAFGLGRGDMDEYKAKAVEIPDIQQQPITFDRDAVLSKEWRNKPHLHRSNTAPSPRKMTGTAEASSSQQHTQAKDGSADESRESFEPFSSFHLSRRYLPHRIIARHLSGKKLVSIKGLLRDVKAPNFELPDVEQDLVVLAIIANKSAPRSHNAVLRPGQKEEDRGKYMVLSLCDLEYSVDLFLFNSGFDRFWKLTEGTVVAILNPGVLPPPPGRQDTGRFSLVINSDEDTIIELGAARDLGSCQSIRKDGNACGSWVNRKRTSFCEFHTNEAVQRTRSSRIELNTDGGFGHGPRRRQHNGEAKKDGGFKDSGFKDGGFRAKGPKNYDWETKTRYFTAKTMSAADLIDGKGQSAEDKKEREAHIKRSMEIKEREREIMKKLALHGDASGQEYMRLAAARDGHEGPVAASSRSGAFGGSSFRDSTALASLGLDRKNRDIQLHMGKRKRANSSQNDSAEPRSSSILGWGGGLRDKLSRMKAGEKLRRENQAPPVQKKTRFITEQGIREAGRESMESVLSSRQVELDDDDDDELLILQ</sequence>
<feature type="region of interest" description="Disordered" evidence="8">
    <location>
        <begin position="153"/>
        <end position="196"/>
    </location>
</feature>
<dbReference type="GO" id="GO:0003697">
    <property type="term" value="F:single-stranded DNA binding"/>
    <property type="evidence" value="ECO:0007669"/>
    <property type="project" value="InterPro"/>
</dbReference>
<evidence type="ECO:0000259" key="9">
    <source>
        <dbReference type="Pfam" id="PF09329"/>
    </source>
</evidence>
<dbReference type="InterPro" id="IPR012340">
    <property type="entry name" value="NA-bd_OB-fold"/>
</dbReference>
<gene>
    <name evidence="11" type="ORF">GMORB2_5029</name>
</gene>
<evidence type="ECO:0000256" key="6">
    <source>
        <dbReference type="ARBA" id="ARBA00022833"/>
    </source>
</evidence>
<keyword evidence="5" id="KW-0863">Zinc-finger</keyword>
<dbReference type="Gene3D" id="2.40.50.140">
    <property type="entry name" value="Nucleic acid-binding proteins"/>
    <property type="match status" value="1"/>
</dbReference>
<feature type="compositionally biased region" description="Polar residues" evidence="8">
    <location>
        <begin position="50"/>
        <end position="78"/>
    </location>
</feature>
<comment type="caution">
    <text evidence="11">The sequence shown here is derived from an EMBL/GenBank/DDBJ whole genome shotgun (WGS) entry which is preliminary data.</text>
</comment>
<evidence type="ECO:0000256" key="8">
    <source>
        <dbReference type="SAM" id="MobiDB-lite"/>
    </source>
</evidence>
<dbReference type="RefSeq" id="XP_035323015.1">
    <property type="nucleotide sequence ID" value="XM_035467003.1"/>
</dbReference>